<comment type="caution">
    <text evidence="1">The sequence shown here is derived from an EMBL/GenBank/DDBJ whole genome shotgun (WGS) entry which is preliminary data.</text>
</comment>
<protein>
    <submittedName>
        <fullName evidence="1">Uncharacterized protein</fullName>
    </submittedName>
</protein>
<reference evidence="1" key="1">
    <citation type="submission" date="2019-08" db="EMBL/GenBank/DDBJ databases">
        <authorList>
            <person name="Kucharzyk K."/>
            <person name="Murdoch R.W."/>
            <person name="Higgins S."/>
            <person name="Loffler F."/>
        </authorList>
    </citation>
    <scope>NUCLEOTIDE SEQUENCE</scope>
</reference>
<proteinExistence type="predicted"/>
<evidence type="ECO:0000313" key="1">
    <source>
        <dbReference type="EMBL" id="MPM18201.1"/>
    </source>
</evidence>
<dbReference type="EMBL" id="VSSQ01002937">
    <property type="protein sequence ID" value="MPM18201.1"/>
    <property type="molecule type" value="Genomic_DNA"/>
</dbReference>
<dbReference type="AlphaFoldDB" id="A0A644XR04"/>
<name>A0A644XR04_9ZZZZ</name>
<accession>A0A644XR04</accession>
<gene>
    <name evidence="1" type="ORF">SDC9_64607</name>
</gene>
<sequence length="97" mass="10750">MLGGLQVVRTVRADAHALEFFAALRRRCGEHFGGLPALRQEIKPFGHPVGARHHGGEQQQQREIALDRAHIPGADVAHEGCEDQRCQNLHGRMPSFP</sequence>
<organism evidence="1">
    <name type="scientific">bioreactor metagenome</name>
    <dbReference type="NCBI Taxonomy" id="1076179"/>
    <lineage>
        <taxon>unclassified sequences</taxon>
        <taxon>metagenomes</taxon>
        <taxon>ecological metagenomes</taxon>
    </lineage>
</organism>